<keyword evidence="3" id="KW-1185">Reference proteome</keyword>
<gene>
    <name evidence="2" type="ORF">ACFP57_07095</name>
</gene>
<protein>
    <submittedName>
        <fullName evidence="2">DUF6448 family protein</fullName>
    </submittedName>
</protein>
<dbReference type="EMBL" id="JBHSUA010000015">
    <property type="protein sequence ID" value="MFC6396752.1"/>
    <property type="molecule type" value="Genomic_DNA"/>
</dbReference>
<feature type="region of interest" description="Disordered" evidence="1">
    <location>
        <begin position="175"/>
        <end position="195"/>
    </location>
</feature>
<dbReference type="Proteomes" id="UP001596266">
    <property type="component" value="Unassembled WGS sequence"/>
</dbReference>
<proteinExistence type="predicted"/>
<reference evidence="3" key="1">
    <citation type="journal article" date="2019" name="Int. J. Syst. Evol. Microbiol.">
        <title>The Global Catalogue of Microorganisms (GCM) 10K type strain sequencing project: providing services to taxonomists for standard genome sequencing and annotation.</title>
        <authorList>
            <consortium name="The Broad Institute Genomics Platform"/>
            <consortium name="The Broad Institute Genome Sequencing Center for Infectious Disease"/>
            <person name="Wu L."/>
            <person name="Ma J."/>
        </authorList>
    </citation>
    <scope>NUCLEOTIDE SEQUENCE [LARGE SCALE GENOMIC DNA]</scope>
    <source>
        <strain evidence="3">CGMCC 1.15277</strain>
    </source>
</reference>
<organism evidence="2 3">
    <name type="scientific">Luteococcus sanguinis</name>
    <dbReference type="NCBI Taxonomy" id="174038"/>
    <lineage>
        <taxon>Bacteria</taxon>
        <taxon>Bacillati</taxon>
        <taxon>Actinomycetota</taxon>
        <taxon>Actinomycetes</taxon>
        <taxon>Propionibacteriales</taxon>
        <taxon>Propionibacteriaceae</taxon>
        <taxon>Luteococcus</taxon>
    </lineage>
</organism>
<evidence type="ECO:0000256" key="1">
    <source>
        <dbReference type="SAM" id="MobiDB-lite"/>
    </source>
</evidence>
<name>A0ABW1X3I8_9ACTN</name>
<feature type="compositionally biased region" description="Basic and acidic residues" evidence="1">
    <location>
        <begin position="175"/>
        <end position="188"/>
    </location>
</feature>
<sequence>MSNLISHLNRLIPVAEAHCDTTDGPAVTDGRRALETGNLNHALKWIPASGEPEVRAVFELGQRVRTLSPEASVIADRLFLETLVRVHRMAEGVGFTGIAPTGAHIEPVVVAADRALDTGDPEPLRALVPAGRRDELVRRFEVARSKRGFDPNDVAAGRDFVAAYVSYFKYAEGEDHDHGHGDAHHDHGNQNVHAH</sequence>
<accession>A0ABW1X3I8</accession>
<dbReference type="RefSeq" id="WP_343884248.1">
    <property type="nucleotide sequence ID" value="NZ_BAAAKI010000001.1"/>
</dbReference>
<evidence type="ECO:0000313" key="3">
    <source>
        <dbReference type="Proteomes" id="UP001596266"/>
    </source>
</evidence>
<comment type="caution">
    <text evidence="2">The sequence shown here is derived from an EMBL/GenBank/DDBJ whole genome shotgun (WGS) entry which is preliminary data.</text>
</comment>
<evidence type="ECO:0000313" key="2">
    <source>
        <dbReference type="EMBL" id="MFC6396752.1"/>
    </source>
</evidence>
<dbReference type="Pfam" id="PF20046">
    <property type="entry name" value="DUF6448"/>
    <property type="match status" value="1"/>
</dbReference>
<dbReference type="InterPro" id="IPR045613">
    <property type="entry name" value="DUF6448"/>
</dbReference>